<evidence type="ECO:0000256" key="1">
    <source>
        <dbReference type="ARBA" id="ARBA00004496"/>
    </source>
</evidence>
<dbReference type="InterPro" id="IPR043135">
    <property type="entry name" value="Fur_C"/>
</dbReference>
<feature type="binding site" evidence="10">
    <location>
        <position position="123"/>
    </location>
    <ligand>
        <name>Fe cation</name>
        <dbReference type="ChEBI" id="CHEBI:24875"/>
    </ligand>
</feature>
<evidence type="ECO:0000256" key="10">
    <source>
        <dbReference type="PIRSR" id="PIRSR602481-2"/>
    </source>
</evidence>
<dbReference type="GO" id="GO:0005737">
    <property type="term" value="C:cytoplasm"/>
    <property type="evidence" value="ECO:0007669"/>
    <property type="project" value="UniProtKB-SubCell"/>
</dbReference>
<keyword evidence="10" id="KW-0408">Iron</keyword>
<dbReference type="OrthoDB" id="8659436at2"/>
<dbReference type="GO" id="GO:0045892">
    <property type="term" value="P:negative regulation of DNA-templated transcription"/>
    <property type="evidence" value="ECO:0007669"/>
    <property type="project" value="TreeGrafter"/>
</dbReference>
<comment type="cofactor">
    <cofactor evidence="9">
        <name>Zn(2+)</name>
        <dbReference type="ChEBI" id="CHEBI:29105"/>
    </cofactor>
    <text evidence="9">Binds 1 zinc ion per subunit.</text>
</comment>
<dbReference type="PANTHER" id="PTHR33202:SF1">
    <property type="entry name" value="FERRIC UPTAKE REGULATION PROTEIN"/>
    <property type="match status" value="1"/>
</dbReference>
<feature type="binding site" evidence="9">
    <location>
        <position position="97"/>
    </location>
    <ligand>
        <name>Zn(2+)</name>
        <dbReference type="ChEBI" id="CHEBI:29105"/>
    </ligand>
</feature>
<dbReference type="InterPro" id="IPR002481">
    <property type="entry name" value="FUR"/>
</dbReference>
<feature type="binding site" evidence="9">
    <location>
        <position position="134"/>
    </location>
    <ligand>
        <name>Zn(2+)</name>
        <dbReference type="ChEBI" id="CHEBI:29105"/>
    </ligand>
</feature>
<dbReference type="Gene3D" id="3.30.1490.190">
    <property type="match status" value="1"/>
</dbReference>
<dbReference type="AlphaFoldDB" id="A0A1G8YVH8"/>
<evidence type="ECO:0000256" key="6">
    <source>
        <dbReference type="ARBA" id="ARBA00023015"/>
    </source>
</evidence>
<dbReference type="CDD" id="cd07153">
    <property type="entry name" value="Fur_like"/>
    <property type="match status" value="1"/>
</dbReference>
<evidence type="ECO:0000256" key="8">
    <source>
        <dbReference type="ARBA" id="ARBA00023163"/>
    </source>
</evidence>
<dbReference type="GO" id="GO:0008270">
    <property type="term" value="F:zinc ion binding"/>
    <property type="evidence" value="ECO:0007669"/>
    <property type="project" value="TreeGrafter"/>
</dbReference>
<feature type="binding site" evidence="9">
    <location>
        <position position="131"/>
    </location>
    <ligand>
        <name>Zn(2+)</name>
        <dbReference type="ChEBI" id="CHEBI:29105"/>
    </ligand>
</feature>
<feature type="binding site" evidence="10">
    <location>
        <position position="109"/>
    </location>
    <ligand>
        <name>Fe cation</name>
        <dbReference type="ChEBI" id="CHEBI:24875"/>
    </ligand>
</feature>
<dbReference type="InterPro" id="IPR036388">
    <property type="entry name" value="WH-like_DNA-bd_sf"/>
</dbReference>
<dbReference type="GO" id="GO:0003700">
    <property type="term" value="F:DNA-binding transcription factor activity"/>
    <property type="evidence" value="ECO:0007669"/>
    <property type="project" value="InterPro"/>
</dbReference>
<evidence type="ECO:0000256" key="5">
    <source>
        <dbReference type="ARBA" id="ARBA00022833"/>
    </source>
</evidence>
<dbReference type="Gene3D" id="1.10.10.10">
    <property type="entry name" value="Winged helix-like DNA-binding domain superfamily/Winged helix DNA-binding domain"/>
    <property type="match status" value="1"/>
</dbReference>
<dbReference type="RefSeq" id="WP_093213288.1">
    <property type="nucleotide sequence ID" value="NZ_FNFL01000002.1"/>
</dbReference>
<evidence type="ECO:0000256" key="7">
    <source>
        <dbReference type="ARBA" id="ARBA00023125"/>
    </source>
</evidence>
<keyword evidence="4" id="KW-0678">Repressor</keyword>
<dbReference type="PANTHER" id="PTHR33202">
    <property type="entry name" value="ZINC UPTAKE REGULATION PROTEIN"/>
    <property type="match status" value="1"/>
</dbReference>
<keyword evidence="12" id="KW-1185">Reference proteome</keyword>
<evidence type="ECO:0000256" key="3">
    <source>
        <dbReference type="ARBA" id="ARBA00022490"/>
    </source>
</evidence>
<dbReference type="EMBL" id="FNFL01000002">
    <property type="protein sequence ID" value="SDK06849.1"/>
    <property type="molecule type" value="Genomic_DNA"/>
</dbReference>
<protein>
    <submittedName>
        <fullName evidence="11">Fur family transcriptional regulator, zinc uptake regulator</fullName>
    </submittedName>
</protein>
<proteinExistence type="inferred from homology"/>
<dbReference type="InterPro" id="IPR036390">
    <property type="entry name" value="WH_DNA-bd_sf"/>
</dbReference>
<keyword evidence="7" id="KW-0238">DNA-binding</keyword>
<evidence type="ECO:0000256" key="2">
    <source>
        <dbReference type="ARBA" id="ARBA00007957"/>
    </source>
</evidence>
<evidence type="ECO:0000256" key="4">
    <source>
        <dbReference type="ARBA" id="ARBA00022491"/>
    </source>
</evidence>
<dbReference type="STRING" id="407036.SAMN05216243_1855"/>
<accession>A0A1G8YVH8</accession>
<gene>
    <name evidence="11" type="ORF">SAMN05216243_1855</name>
</gene>
<comment type="subcellular location">
    <subcellularLocation>
        <location evidence="1">Cytoplasm</location>
    </subcellularLocation>
</comment>
<name>A0A1G8YVH8_9BACI</name>
<feature type="binding site" evidence="10">
    <location>
        <position position="88"/>
    </location>
    <ligand>
        <name>Fe cation</name>
        <dbReference type="ChEBI" id="CHEBI:24875"/>
    </ligand>
</feature>
<evidence type="ECO:0000313" key="12">
    <source>
        <dbReference type="Proteomes" id="UP000198694"/>
    </source>
</evidence>
<evidence type="ECO:0000313" key="11">
    <source>
        <dbReference type="EMBL" id="SDK06849.1"/>
    </source>
</evidence>
<dbReference type="Proteomes" id="UP000198694">
    <property type="component" value="Unassembled WGS sequence"/>
</dbReference>
<comment type="cofactor">
    <cofactor evidence="10">
        <name>Mn(2+)</name>
        <dbReference type="ChEBI" id="CHEBI:29035"/>
    </cofactor>
    <cofactor evidence="10">
        <name>Fe(2+)</name>
        <dbReference type="ChEBI" id="CHEBI:29033"/>
    </cofactor>
    <text evidence="10">Binds 1 Mn(2+) or Fe(2+) ion per subunit.</text>
</comment>
<evidence type="ECO:0000256" key="9">
    <source>
        <dbReference type="PIRSR" id="PIRSR602481-1"/>
    </source>
</evidence>
<dbReference type="GO" id="GO:0000976">
    <property type="term" value="F:transcription cis-regulatory region binding"/>
    <property type="evidence" value="ECO:0007669"/>
    <property type="project" value="TreeGrafter"/>
</dbReference>
<reference evidence="11 12" key="1">
    <citation type="submission" date="2016-10" db="EMBL/GenBank/DDBJ databases">
        <authorList>
            <person name="de Groot N.N."/>
        </authorList>
    </citation>
    <scope>NUCLEOTIDE SEQUENCE [LARGE SCALE GENOMIC DNA]</scope>
    <source>
        <strain evidence="11 12">CGMCC 1.6502</strain>
    </source>
</reference>
<keyword evidence="9" id="KW-0479">Metal-binding</keyword>
<keyword evidence="3" id="KW-0963">Cytoplasm</keyword>
<dbReference type="SUPFAM" id="SSF46785">
    <property type="entry name" value="Winged helix' DNA-binding domain"/>
    <property type="match status" value="1"/>
</dbReference>
<sequence length="137" mass="15795">MNTEEALKVLKEKGYKYTKKRKDILSYFVNADGYRSAKDLLQFMEPSYPGISFDTIYRNLHLFGRLSILEATELNGEKHFRISCVSHHHHHFICKQCGVTKEIDTCPMESVTGELSNFVIEGHKFEIYGRCPACQVS</sequence>
<feature type="binding site" evidence="9">
    <location>
        <position position="94"/>
    </location>
    <ligand>
        <name>Zn(2+)</name>
        <dbReference type="ChEBI" id="CHEBI:29105"/>
    </ligand>
</feature>
<dbReference type="GO" id="GO:1900376">
    <property type="term" value="P:regulation of secondary metabolite biosynthetic process"/>
    <property type="evidence" value="ECO:0007669"/>
    <property type="project" value="TreeGrafter"/>
</dbReference>
<comment type="similarity">
    <text evidence="2">Belongs to the Fur family.</text>
</comment>
<keyword evidence="6" id="KW-0805">Transcription regulation</keyword>
<keyword evidence="5 9" id="KW-0862">Zinc</keyword>
<organism evidence="11 12">
    <name type="scientific">Sediminibacillus albus</name>
    <dbReference type="NCBI Taxonomy" id="407036"/>
    <lineage>
        <taxon>Bacteria</taxon>
        <taxon>Bacillati</taxon>
        <taxon>Bacillota</taxon>
        <taxon>Bacilli</taxon>
        <taxon>Bacillales</taxon>
        <taxon>Bacillaceae</taxon>
        <taxon>Sediminibacillus</taxon>
    </lineage>
</organism>
<keyword evidence="8" id="KW-0804">Transcription</keyword>
<dbReference type="Pfam" id="PF01475">
    <property type="entry name" value="FUR"/>
    <property type="match status" value="1"/>
</dbReference>